<dbReference type="PRINTS" id="PR00081">
    <property type="entry name" value="GDHRDH"/>
</dbReference>
<dbReference type="Proteomes" id="UP001345827">
    <property type="component" value="Unassembled WGS sequence"/>
</dbReference>
<keyword evidence="3" id="KW-0560">Oxidoreductase</keyword>
<dbReference type="AlphaFoldDB" id="A0AAV9QN48"/>
<sequence>MTSLEIDTPMLSGAEGQTVLITGGASGIGRAAAELFHSLGAQVLIGDIDTKLGEETTAAIGKNCKFQRCDVTSWASLLELFETAIREFGRLDIVLANAGVAEVEDIFADTIDEATGNLKEPKYIGLDINLKGVMATVKLAKHFFERQKRPGAIVMTSSTGGVTGGAYLPVYTSCKHGVIGLMRAVSSEGVTPFSTSNIRVNCVAPFMTETGFMTSELREHLTKAHVPINKPCSVAKAMVYLALTDGVSGQIIYVANDKFTEIEGKIQALRPQWLGENASQYLENNFVGKM</sequence>
<dbReference type="Gene3D" id="3.40.50.720">
    <property type="entry name" value="NAD(P)-binding Rossmann-like Domain"/>
    <property type="match status" value="1"/>
</dbReference>
<dbReference type="Pfam" id="PF00106">
    <property type="entry name" value="adh_short"/>
    <property type="match status" value="1"/>
</dbReference>
<dbReference type="InterPro" id="IPR036291">
    <property type="entry name" value="NAD(P)-bd_dom_sf"/>
</dbReference>
<dbReference type="SUPFAM" id="SSF51735">
    <property type="entry name" value="NAD(P)-binding Rossmann-fold domains"/>
    <property type="match status" value="1"/>
</dbReference>
<keyword evidence="6" id="KW-1185">Reference proteome</keyword>
<comment type="caution">
    <text evidence="5">The sequence shown here is derived from an EMBL/GenBank/DDBJ whole genome shotgun (WGS) entry which is preliminary data.</text>
</comment>
<protein>
    <submittedName>
        <fullName evidence="5">Uncharacterized protein</fullName>
    </submittedName>
</protein>
<evidence type="ECO:0000256" key="3">
    <source>
        <dbReference type="ARBA" id="ARBA00023002"/>
    </source>
</evidence>
<keyword evidence="2" id="KW-0521">NADP</keyword>
<comment type="similarity">
    <text evidence="1 4">Belongs to the short-chain dehydrogenases/reductases (SDR) family.</text>
</comment>
<accession>A0AAV9QN48</accession>
<name>A0AAV9QN48_9PEZI</name>
<dbReference type="PANTHER" id="PTHR43180:SF33">
    <property type="entry name" value="15-HYDROXYPROSTAGLANDIN DEHYDROGENASE [NAD(+)]-LIKE"/>
    <property type="match status" value="1"/>
</dbReference>
<gene>
    <name evidence="5" type="ORF">LTR25_000577</name>
</gene>
<evidence type="ECO:0000313" key="6">
    <source>
        <dbReference type="Proteomes" id="UP001345827"/>
    </source>
</evidence>
<dbReference type="EMBL" id="JAXLQG010000001">
    <property type="protein sequence ID" value="KAK5545570.1"/>
    <property type="molecule type" value="Genomic_DNA"/>
</dbReference>
<evidence type="ECO:0000256" key="2">
    <source>
        <dbReference type="ARBA" id="ARBA00022857"/>
    </source>
</evidence>
<dbReference type="PANTHER" id="PTHR43180">
    <property type="entry name" value="3-OXOACYL-(ACYL-CARRIER-PROTEIN) REDUCTASE (AFU_ORTHOLOGUE AFUA_6G11210)"/>
    <property type="match status" value="1"/>
</dbReference>
<evidence type="ECO:0000313" key="5">
    <source>
        <dbReference type="EMBL" id="KAK5545570.1"/>
    </source>
</evidence>
<dbReference type="InterPro" id="IPR002347">
    <property type="entry name" value="SDR_fam"/>
</dbReference>
<dbReference type="GO" id="GO:0016491">
    <property type="term" value="F:oxidoreductase activity"/>
    <property type="evidence" value="ECO:0007669"/>
    <property type="project" value="UniProtKB-KW"/>
</dbReference>
<evidence type="ECO:0000256" key="4">
    <source>
        <dbReference type="RuleBase" id="RU000363"/>
    </source>
</evidence>
<dbReference type="PRINTS" id="PR00080">
    <property type="entry name" value="SDRFAMILY"/>
</dbReference>
<reference evidence="5 6" key="1">
    <citation type="submission" date="2023-06" db="EMBL/GenBank/DDBJ databases">
        <title>Black Yeasts Isolated from many extreme environments.</title>
        <authorList>
            <person name="Coleine C."/>
            <person name="Stajich J.E."/>
            <person name="Selbmann L."/>
        </authorList>
    </citation>
    <scope>NUCLEOTIDE SEQUENCE [LARGE SCALE GENOMIC DNA]</scope>
    <source>
        <strain evidence="5 6">CCFEE 5887</strain>
    </source>
</reference>
<proteinExistence type="inferred from homology"/>
<dbReference type="PROSITE" id="PS00061">
    <property type="entry name" value="ADH_SHORT"/>
    <property type="match status" value="1"/>
</dbReference>
<dbReference type="InterPro" id="IPR020904">
    <property type="entry name" value="Sc_DH/Rdtase_CS"/>
</dbReference>
<organism evidence="5 6">
    <name type="scientific">Vermiconidia calcicola</name>
    <dbReference type="NCBI Taxonomy" id="1690605"/>
    <lineage>
        <taxon>Eukaryota</taxon>
        <taxon>Fungi</taxon>
        <taxon>Dikarya</taxon>
        <taxon>Ascomycota</taxon>
        <taxon>Pezizomycotina</taxon>
        <taxon>Dothideomycetes</taxon>
        <taxon>Dothideomycetidae</taxon>
        <taxon>Mycosphaerellales</taxon>
        <taxon>Extremaceae</taxon>
        <taxon>Vermiconidia</taxon>
    </lineage>
</organism>
<evidence type="ECO:0000256" key="1">
    <source>
        <dbReference type="ARBA" id="ARBA00006484"/>
    </source>
</evidence>